<proteinExistence type="predicted"/>
<dbReference type="Proteomes" id="UP000004834">
    <property type="component" value="Unassembled WGS sequence"/>
</dbReference>
<evidence type="ECO:0000313" key="1">
    <source>
        <dbReference type="EMBL" id="EHO14630.1"/>
    </source>
</evidence>
<accession>A0AAV3F606</accession>
<organism evidence="1 2">
    <name type="scientific">Myroides odoratimimus CIP 101113</name>
    <dbReference type="NCBI Taxonomy" id="883154"/>
    <lineage>
        <taxon>Bacteria</taxon>
        <taxon>Pseudomonadati</taxon>
        <taxon>Bacteroidota</taxon>
        <taxon>Flavobacteriia</taxon>
        <taxon>Flavobacteriales</taxon>
        <taxon>Flavobacteriaceae</taxon>
        <taxon>Myroides</taxon>
    </lineage>
</organism>
<comment type="caution">
    <text evidence="1">The sequence shown here is derived from an EMBL/GenBank/DDBJ whole genome shotgun (WGS) entry which is preliminary data.</text>
</comment>
<dbReference type="AlphaFoldDB" id="A0AAV3F606"/>
<gene>
    <name evidence="1" type="ORF">HMPREF9715_00515</name>
</gene>
<dbReference type="EMBL" id="AGEE01000005">
    <property type="protein sequence ID" value="EHO14630.1"/>
    <property type="molecule type" value="Genomic_DNA"/>
</dbReference>
<sequence length="84" mass="9312">MIIKVGNITAKIVLDSWREGLEKVSLSKIQMSMLGKSLSEAKGNVDSLLDGEKVIIEVDDMDLAQEFFNEAERIGVNCKLIITE</sequence>
<protein>
    <submittedName>
        <fullName evidence="1">Uncharacterized protein</fullName>
    </submittedName>
</protein>
<dbReference type="RefSeq" id="WP_006262714.1">
    <property type="nucleotide sequence ID" value="NZ_JH590837.1"/>
</dbReference>
<name>A0AAV3F606_9FLAO</name>
<evidence type="ECO:0000313" key="2">
    <source>
        <dbReference type="Proteomes" id="UP000004834"/>
    </source>
</evidence>
<reference evidence="1 2" key="1">
    <citation type="submission" date="2011-11" db="EMBL/GenBank/DDBJ databases">
        <title>The Genome Sequence of Myroides odoratimimus CIP 101113.</title>
        <authorList>
            <person name="Earl A."/>
            <person name="Ward D."/>
            <person name="Feldgarden M."/>
            <person name="Gevers D."/>
            <person name="Huys G."/>
            <person name="Young S.K."/>
            <person name="Zeng Q."/>
            <person name="Gargeya S."/>
            <person name="Fitzgerald M."/>
            <person name="Haas B."/>
            <person name="Abouelleil A."/>
            <person name="Alvarado L."/>
            <person name="Arachchi H.M."/>
            <person name="Berlin A."/>
            <person name="Brown A."/>
            <person name="Chapman S.B."/>
            <person name="Chen Z."/>
            <person name="Dunbar C."/>
            <person name="Freedman E."/>
            <person name="Gearin G."/>
            <person name="Goldberg J."/>
            <person name="Griggs A."/>
            <person name="Gujja S."/>
            <person name="Heiman D."/>
            <person name="Howarth C."/>
            <person name="Larson L."/>
            <person name="Lui A."/>
            <person name="MacDonald P.J.P."/>
            <person name="Montmayeur A."/>
            <person name="Murphy C."/>
            <person name="Neiman D."/>
            <person name="Pearson M."/>
            <person name="Priest M."/>
            <person name="Roberts A."/>
            <person name="Saif S."/>
            <person name="Shea T."/>
            <person name="Shenoy N."/>
            <person name="Sisk P."/>
            <person name="Stolte C."/>
            <person name="Sykes S."/>
            <person name="Wortman J."/>
            <person name="Nusbaum C."/>
            <person name="Birren B."/>
        </authorList>
    </citation>
    <scope>NUCLEOTIDE SEQUENCE [LARGE SCALE GENOMIC DNA]</scope>
    <source>
        <strain evidence="1 2">CIP 101113</strain>
    </source>
</reference>